<sequence length="100" mass="10988">MRVACTAWQVRPDPGTPLAANDHLDPGWDGRVLAELAQIADVLDEVEAALVAVLARFAGYGDRFRAALDAGRITDPRDSCHQVWFELHEDLIATLGITRH</sequence>
<accession>A0A919U2L5</accession>
<gene>
    <name evidence="1" type="ORF">Cch01nite_23160</name>
</gene>
<proteinExistence type="predicted"/>
<dbReference type="EMBL" id="BONK01000007">
    <property type="protein sequence ID" value="GIG21592.1"/>
    <property type="molecule type" value="Genomic_DNA"/>
</dbReference>
<dbReference type="AlphaFoldDB" id="A0A919U2L5"/>
<protein>
    <submittedName>
        <fullName evidence="1">Uncharacterized protein</fullName>
    </submittedName>
</protein>
<organism evidence="1 2">
    <name type="scientific">Cellulomonas chitinilytica</name>
    <dbReference type="NCBI Taxonomy" id="398759"/>
    <lineage>
        <taxon>Bacteria</taxon>
        <taxon>Bacillati</taxon>
        <taxon>Actinomycetota</taxon>
        <taxon>Actinomycetes</taxon>
        <taxon>Micrococcales</taxon>
        <taxon>Cellulomonadaceae</taxon>
        <taxon>Cellulomonas</taxon>
    </lineage>
</organism>
<name>A0A919U2L5_9CELL</name>
<evidence type="ECO:0000313" key="2">
    <source>
        <dbReference type="Proteomes" id="UP000632740"/>
    </source>
</evidence>
<comment type="caution">
    <text evidence="1">The sequence shown here is derived from an EMBL/GenBank/DDBJ whole genome shotgun (WGS) entry which is preliminary data.</text>
</comment>
<evidence type="ECO:0000313" key="1">
    <source>
        <dbReference type="EMBL" id="GIG21592.1"/>
    </source>
</evidence>
<keyword evidence="2" id="KW-1185">Reference proteome</keyword>
<dbReference type="Proteomes" id="UP000632740">
    <property type="component" value="Unassembled WGS sequence"/>
</dbReference>
<reference evidence="1" key="1">
    <citation type="submission" date="2021-01" db="EMBL/GenBank/DDBJ databases">
        <title>Whole genome shotgun sequence of Cellulomonas chitinilytica NBRC 110799.</title>
        <authorList>
            <person name="Komaki H."/>
            <person name="Tamura T."/>
        </authorList>
    </citation>
    <scope>NUCLEOTIDE SEQUENCE</scope>
    <source>
        <strain evidence="1">NBRC 110799</strain>
    </source>
</reference>